<protein>
    <submittedName>
        <fullName evidence="3">Discoidin domain-containing protein</fullName>
    </submittedName>
</protein>
<evidence type="ECO:0000313" key="3">
    <source>
        <dbReference type="EMBL" id="MBU5670711.1"/>
    </source>
</evidence>
<dbReference type="CDD" id="cd09083">
    <property type="entry name" value="EEP-1"/>
    <property type="match status" value="1"/>
</dbReference>
<dbReference type="InterPro" id="IPR000421">
    <property type="entry name" value="FA58C"/>
</dbReference>
<name>A0ABS6FND5_9BACL</name>
<dbReference type="RefSeq" id="WP_216477128.1">
    <property type="nucleotide sequence ID" value="NZ_JAHLQJ010000002.1"/>
</dbReference>
<evidence type="ECO:0000259" key="1">
    <source>
        <dbReference type="PROSITE" id="PS50022"/>
    </source>
</evidence>
<dbReference type="PROSITE" id="PS50022">
    <property type="entry name" value="FA58C_3"/>
    <property type="match status" value="1"/>
</dbReference>
<dbReference type="Pfam" id="PF00754">
    <property type="entry name" value="F5_F8_type_C"/>
    <property type="match status" value="1"/>
</dbReference>
<gene>
    <name evidence="3" type="ORF">KQJ23_02595</name>
</gene>
<reference evidence="3 4" key="1">
    <citation type="submission" date="2021-06" db="EMBL/GenBank/DDBJ databases">
        <authorList>
            <person name="Sun Q."/>
            <person name="Li D."/>
        </authorList>
    </citation>
    <scope>NUCLEOTIDE SEQUENCE [LARGE SCALE GENOMIC DNA]</scope>
    <source>
        <strain evidence="3 4">MSJ-6</strain>
    </source>
</reference>
<keyword evidence="4" id="KW-1185">Reference proteome</keyword>
<evidence type="ECO:0000259" key="2">
    <source>
        <dbReference type="PROSITE" id="PS50915"/>
    </source>
</evidence>
<dbReference type="Pfam" id="PF03372">
    <property type="entry name" value="Exo_endo_phos"/>
    <property type="match status" value="1"/>
</dbReference>
<dbReference type="PANTHER" id="PTHR12121:SF36">
    <property type="entry name" value="ENDONUCLEASE_EXONUCLEASE_PHOSPHATASE DOMAIN-CONTAINING PROTEIN"/>
    <property type="match status" value="1"/>
</dbReference>
<dbReference type="InterPro" id="IPR001064">
    <property type="entry name" value="Beta/gamma_crystallin"/>
</dbReference>
<dbReference type="EMBL" id="JAHLQJ010000002">
    <property type="protein sequence ID" value="MBU5670711.1"/>
    <property type="molecule type" value="Genomic_DNA"/>
</dbReference>
<evidence type="ECO:0000313" key="4">
    <source>
        <dbReference type="Proteomes" id="UP000743001"/>
    </source>
</evidence>
<dbReference type="PROSITE" id="PS50915">
    <property type="entry name" value="CRYSTALLIN_BETA_GAMMA"/>
    <property type="match status" value="1"/>
</dbReference>
<dbReference type="Proteomes" id="UP000743001">
    <property type="component" value="Unassembled WGS sequence"/>
</dbReference>
<feature type="domain" description="Beta/gamma crystallin 'Greek key'" evidence="2">
    <location>
        <begin position="446"/>
        <end position="490"/>
    </location>
</feature>
<accession>A0ABS6FND5</accession>
<sequence length="531" mass="58607">MKRTVWMVMLILAIGFGGLGGWTGQAPKAAADAETARLKLMTFNVRNLNGDNGTVNSWDNRKDRAVRAIDTFGPDIIGMQEAYAVQIDYFISHLNGNYESIGTSRQGNKTDEYSNIVYRADKFNIIEAGQFWLSTTPEVEGSRYSEADKWPRISTWAKFQAKDNPRTVFYYFNTHFSLDASIRAQSSQLMLNKIAEIVPSSDIPVFIGGDLNAPETEAAYTILEQSAFNDMWTQAGHSLVNASTVSNYNGNTSGHHIDWIFHRGASAIQSIEINYYNENGLYPSDHYPVQAVVDIPVKGKALAGGYVNVARQGIATADGYVQAETPSKAIDGMVLSNSKWCATGAEPHWLQIDLGERYNLYRFVLKHAGAGGENRKINTRNFVIQVSDNGTSWTDVSTVSGNTKDITLHEVNTFGRYIRLYITDAGNLSSDTAARIYELEAYGLKKGAVFYKDGSYGGYAVSLAPGSYTLAQLQQAGIQNDDITSLRVYGGATVELYEHDHFLGNMLVRTVDDSSLTPEGWSDITSSIKIY</sequence>
<dbReference type="PANTHER" id="PTHR12121">
    <property type="entry name" value="CARBON CATABOLITE REPRESSOR PROTEIN 4"/>
    <property type="match status" value="1"/>
</dbReference>
<proteinExistence type="predicted"/>
<dbReference type="InterPro" id="IPR005135">
    <property type="entry name" value="Endo/exonuclease/phosphatase"/>
</dbReference>
<organism evidence="3 4">
    <name type="scientific">Paenibacillus brevis</name>
    <dbReference type="NCBI Taxonomy" id="2841508"/>
    <lineage>
        <taxon>Bacteria</taxon>
        <taxon>Bacillati</taxon>
        <taxon>Bacillota</taxon>
        <taxon>Bacilli</taxon>
        <taxon>Bacillales</taxon>
        <taxon>Paenibacillaceae</taxon>
        <taxon>Paenibacillus</taxon>
    </lineage>
</organism>
<feature type="domain" description="F5/8 type C" evidence="1">
    <location>
        <begin position="295"/>
        <end position="444"/>
    </location>
</feature>
<comment type="caution">
    <text evidence="3">The sequence shown here is derived from an EMBL/GenBank/DDBJ whole genome shotgun (WGS) entry which is preliminary data.</text>
</comment>
<dbReference type="InterPro" id="IPR050410">
    <property type="entry name" value="CCR4/nocturin_mRNA_transcr"/>
</dbReference>